<name>A0ABP8UEF3_9ACTN</name>
<dbReference type="GO" id="GO:0016787">
    <property type="term" value="F:hydrolase activity"/>
    <property type="evidence" value="ECO:0007669"/>
    <property type="project" value="UniProtKB-KW"/>
</dbReference>
<dbReference type="Proteomes" id="UP001501442">
    <property type="component" value="Unassembled WGS sequence"/>
</dbReference>
<keyword evidence="3" id="KW-1185">Reference proteome</keyword>
<reference evidence="3" key="1">
    <citation type="journal article" date="2019" name="Int. J. Syst. Evol. Microbiol.">
        <title>The Global Catalogue of Microorganisms (GCM) 10K type strain sequencing project: providing services to taxonomists for standard genome sequencing and annotation.</title>
        <authorList>
            <consortium name="The Broad Institute Genomics Platform"/>
            <consortium name="The Broad Institute Genome Sequencing Center for Infectious Disease"/>
            <person name="Wu L."/>
            <person name="Ma J."/>
        </authorList>
    </citation>
    <scope>NUCLEOTIDE SEQUENCE [LARGE SCALE GENOMIC DNA]</scope>
    <source>
        <strain evidence="3">JCM 17939</strain>
    </source>
</reference>
<evidence type="ECO:0000313" key="2">
    <source>
        <dbReference type="EMBL" id="GAA4628579.1"/>
    </source>
</evidence>
<protein>
    <submittedName>
        <fullName evidence="2">Alpha/beta hydrolase family protein</fullName>
    </submittedName>
</protein>
<proteinExistence type="predicted"/>
<comment type="caution">
    <text evidence="2">The sequence shown here is derived from an EMBL/GenBank/DDBJ whole genome shotgun (WGS) entry which is preliminary data.</text>
</comment>
<evidence type="ECO:0000313" key="3">
    <source>
        <dbReference type="Proteomes" id="UP001501442"/>
    </source>
</evidence>
<accession>A0ABP8UEF3</accession>
<keyword evidence="2" id="KW-0378">Hydrolase</keyword>
<organism evidence="2 3">
    <name type="scientific">Actinoallomurus vinaceus</name>
    <dbReference type="NCBI Taxonomy" id="1080074"/>
    <lineage>
        <taxon>Bacteria</taxon>
        <taxon>Bacillati</taxon>
        <taxon>Actinomycetota</taxon>
        <taxon>Actinomycetes</taxon>
        <taxon>Streptosporangiales</taxon>
        <taxon>Thermomonosporaceae</taxon>
        <taxon>Actinoallomurus</taxon>
    </lineage>
</organism>
<dbReference type="InterPro" id="IPR010427">
    <property type="entry name" value="DUF1023"/>
</dbReference>
<evidence type="ECO:0000259" key="1">
    <source>
        <dbReference type="Pfam" id="PF06259"/>
    </source>
</evidence>
<dbReference type="EMBL" id="BAABHK010000006">
    <property type="protein sequence ID" value="GAA4628579.1"/>
    <property type="molecule type" value="Genomic_DNA"/>
</dbReference>
<dbReference type="Pfam" id="PF06259">
    <property type="entry name" value="Abhydrolase_8"/>
    <property type="match status" value="1"/>
</dbReference>
<feature type="domain" description="DUF1023" evidence="1">
    <location>
        <begin position="80"/>
        <end position="247"/>
    </location>
</feature>
<dbReference type="RefSeq" id="WP_345432958.1">
    <property type="nucleotide sequence ID" value="NZ_BAABHK010000006.1"/>
</dbReference>
<sequence length="303" mass="30841">MNKRRATLATLTVGSIVIATGAAGGRPGVSPPEQPLPVLTGRALAARYAADRTAIEAAARRDPRLAPLASPGRTFLAFDPRGRAVEVVGDLATARRVAILVPGADTTLRSFDSRGTASPGGGARAVLAETRRLDPHARLAVIAWLGYATPATVSLDIATTGRADQGARALRPLVSALAARGVAVSLLCHSYGSVVCGRAARHLPATDIAVFGSPGMAVSSAAGLHTGARLWAGRASGDWTAYVPKVRVLGLGFGADPTGRAFGARVFATGGGGHSDYLRPGGIALRNLALIALGRGAEVSRGR</sequence>
<gene>
    <name evidence="2" type="ORF">GCM10023196_045520</name>
</gene>